<feature type="region of interest" description="Disordered" evidence="1">
    <location>
        <begin position="451"/>
        <end position="473"/>
    </location>
</feature>
<feature type="compositionally biased region" description="Polar residues" evidence="1">
    <location>
        <begin position="129"/>
        <end position="143"/>
    </location>
</feature>
<feature type="compositionally biased region" description="Basic residues" evidence="1">
    <location>
        <begin position="60"/>
        <end position="80"/>
    </location>
</feature>
<evidence type="ECO:0000313" key="2">
    <source>
        <dbReference type="EMBL" id="GEU82057.1"/>
    </source>
</evidence>
<accession>A0A6L2N9B9</accession>
<feature type="compositionally biased region" description="Low complexity" evidence="1">
    <location>
        <begin position="409"/>
        <end position="425"/>
    </location>
</feature>
<dbReference type="EMBL" id="BKCJ010008406">
    <property type="protein sequence ID" value="GEU82057.1"/>
    <property type="molecule type" value="Genomic_DNA"/>
</dbReference>
<evidence type="ECO:0000256" key="1">
    <source>
        <dbReference type="SAM" id="MobiDB-lite"/>
    </source>
</evidence>
<name>A0A6L2N9B9_TANCI</name>
<gene>
    <name evidence="2" type="ORF">Tci_054035</name>
</gene>
<protein>
    <submittedName>
        <fullName evidence="2">Uncharacterized protein</fullName>
    </submittedName>
</protein>
<feature type="compositionally biased region" description="Basic and acidic residues" evidence="1">
    <location>
        <begin position="38"/>
        <end position="48"/>
    </location>
</feature>
<feature type="compositionally biased region" description="Basic and acidic residues" evidence="1">
    <location>
        <begin position="453"/>
        <end position="473"/>
    </location>
</feature>
<feature type="region of interest" description="Disordered" evidence="1">
    <location>
        <begin position="28"/>
        <end position="99"/>
    </location>
</feature>
<sequence length="473" mass="53301">MPIPKDLITDAIWNSDYYKKYLEMANHKPCQPTTMTSEEVKKKKEAPKAGKSKQPAPTKQPKHAKKKTSKHNCSKKINKGKRFDRLVDEEDEVEGRERRAPISSVAIRESNLVITQKLPDVEGKGRVTQDASTEPCTQPQDDTFANVVNDTLSLTDFTNDAETVADMEQSNSETGTEILNVEEEQGKEVSNTLALEEKTIKLDEGQDGSDPVYPKVHENLKLITKEQVHIKNPPSSSWTISSIKNLEEDFTFSDQFLNDKSTEEESRKANVETEVESMVTIPIHQASSSVPLLSTPIIDLSPPKPVSPLDKTTQALASRFYKLEHHDLYSKIDKQVNEVVKEAVHNALQAPLHERFKDLSEFQMKEILHDRMFESNSYRSHLDHTALYEALEPLVQKSSTWKTSDSREAPSSSSKQKPASLSKQSVNDDPILVDMHLSKLEDTGAANLPKIKNKLDWLKPLPEEETPKTPKPD</sequence>
<organism evidence="2">
    <name type="scientific">Tanacetum cinerariifolium</name>
    <name type="common">Dalmatian daisy</name>
    <name type="synonym">Chrysanthemum cinerariifolium</name>
    <dbReference type="NCBI Taxonomy" id="118510"/>
    <lineage>
        <taxon>Eukaryota</taxon>
        <taxon>Viridiplantae</taxon>
        <taxon>Streptophyta</taxon>
        <taxon>Embryophyta</taxon>
        <taxon>Tracheophyta</taxon>
        <taxon>Spermatophyta</taxon>
        <taxon>Magnoliopsida</taxon>
        <taxon>eudicotyledons</taxon>
        <taxon>Gunneridae</taxon>
        <taxon>Pentapetalae</taxon>
        <taxon>asterids</taxon>
        <taxon>campanulids</taxon>
        <taxon>Asterales</taxon>
        <taxon>Asteraceae</taxon>
        <taxon>Asteroideae</taxon>
        <taxon>Anthemideae</taxon>
        <taxon>Anthemidinae</taxon>
        <taxon>Tanacetum</taxon>
    </lineage>
</organism>
<proteinExistence type="predicted"/>
<feature type="region of interest" description="Disordered" evidence="1">
    <location>
        <begin position="122"/>
        <end position="143"/>
    </location>
</feature>
<dbReference type="AlphaFoldDB" id="A0A6L2N9B9"/>
<feature type="region of interest" description="Disordered" evidence="1">
    <location>
        <begin position="399"/>
        <end position="428"/>
    </location>
</feature>
<comment type="caution">
    <text evidence="2">The sequence shown here is derived from an EMBL/GenBank/DDBJ whole genome shotgun (WGS) entry which is preliminary data.</text>
</comment>
<reference evidence="2" key="1">
    <citation type="journal article" date="2019" name="Sci. Rep.">
        <title>Draft genome of Tanacetum cinerariifolium, the natural source of mosquito coil.</title>
        <authorList>
            <person name="Yamashiro T."/>
            <person name="Shiraishi A."/>
            <person name="Satake H."/>
            <person name="Nakayama K."/>
        </authorList>
    </citation>
    <scope>NUCLEOTIDE SEQUENCE</scope>
</reference>